<accession>L0ECI7</accession>
<proteinExistence type="predicted"/>
<evidence type="ECO:0000313" key="2">
    <source>
        <dbReference type="EMBL" id="AGA56865.1"/>
    </source>
</evidence>
<dbReference type="EMBL" id="CP003255">
    <property type="protein sequence ID" value="AGA56865.1"/>
    <property type="molecule type" value="Genomic_DNA"/>
</dbReference>
<dbReference type="KEGG" id="tco:Theco_0656"/>
<evidence type="ECO:0000313" key="3">
    <source>
        <dbReference type="Proteomes" id="UP000010795"/>
    </source>
</evidence>
<keyword evidence="1" id="KW-1133">Transmembrane helix</keyword>
<name>L0ECI7_THECK</name>
<keyword evidence="1" id="KW-0812">Transmembrane</keyword>
<keyword evidence="1" id="KW-0472">Membrane</keyword>
<keyword evidence="3" id="KW-1185">Reference proteome</keyword>
<dbReference type="STRING" id="717605.Theco_0656"/>
<dbReference type="RefSeq" id="WP_015253629.1">
    <property type="nucleotide sequence ID" value="NC_019897.1"/>
</dbReference>
<sequence length="40" mass="4761">MRLRPRLINPLTRLTMKRQLVLLFLIIMVPVFALHLYGGR</sequence>
<feature type="transmembrane region" description="Helical" evidence="1">
    <location>
        <begin position="20"/>
        <end position="38"/>
    </location>
</feature>
<evidence type="ECO:0000256" key="1">
    <source>
        <dbReference type="SAM" id="Phobius"/>
    </source>
</evidence>
<gene>
    <name evidence="2" type="ordered locus">Theco_0656</name>
</gene>
<protein>
    <submittedName>
        <fullName evidence="2">Uncharacterized protein</fullName>
    </submittedName>
</protein>
<organism evidence="2 3">
    <name type="scientific">Thermobacillus composti (strain DSM 18247 / JCM 13945 / KWC4)</name>
    <dbReference type="NCBI Taxonomy" id="717605"/>
    <lineage>
        <taxon>Bacteria</taxon>
        <taxon>Bacillati</taxon>
        <taxon>Bacillota</taxon>
        <taxon>Bacilli</taxon>
        <taxon>Bacillales</taxon>
        <taxon>Paenibacillaceae</taxon>
        <taxon>Thermobacillus</taxon>
    </lineage>
</organism>
<dbReference type="Proteomes" id="UP000010795">
    <property type="component" value="Chromosome"/>
</dbReference>
<dbReference type="AlphaFoldDB" id="L0ECI7"/>
<reference evidence="3" key="1">
    <citation type="submission" date="2012-01" db="EMBL/GenBank/DDBJ databases">
        <title>Complete sequence of chromosome of Thermobacillus composti KWC4.</title>
        <authorList>
            <person name="Lucas S."/>
            <person name="Han J."/>
            <person name="Lapidus A."/>
            <person name="Cheng J.-F."/>
            <person name="Goodwin L."/>
            <person name="Pitluck S."/>
            <person name="Peters L."/>
            <person name="Ovchinnikova G."/>
            <person name="Teshima H."/>
            <person name="Detter J.C."/>
            <person name="Han C."/>
            <person name="Tapia R."/>
            <person name="Land M."/>
            <person name="Hauser L."/>
            <person name="Kyrpides N."/>
            <person name="Ivanova N."/>
            <person name="Pagani I."/>
            <person name="Anderson I."/>
            <person name="Woyke T."/>
        </authorList>
    </citation>
    <scope>NUCLEOTIDE SEQUENCE [LARGE SCALE GENOMIC DNA]</scope>
    <source>
        <strain evidence="3">DSM 18247 / JCM 13945 / KWC4</strain>
    </source>
</reference>
<dbReference type="HOGENOM" id="CLU_3297847_0_0_9"/>